<dbReference type="AlphaFoldDB" id="A0A151ZBR6"/>
<keyword evidence="3" id="KW-1185">Reference proteome</keyword>
<organism evidence="2 3">
    <name type="scientific">Tieghemostelium lacteum</name>
    <name type="common">Slime mold</name>
    <name type="synonym">Dictyostelium lacteum</name>
    <dbReference type="NCBI Taxonomy" id="361077"/>
    <lineage>
        <taxon>Eukaryota</taxon>
        <taxon>Amoebozoa</taxon>
        <taxon>Evosea</taxon>
        <taxon>Eumycetozoa</taxon>
        <taxon>Dictyostelia</taxon>
        <taxon>Dictyosteliales</taxon>
        <taxon>Raperosteliaceae</taxon>
        <taxon>Tieghemostelium</taxon>
    </lineage>
</organism>
<dbReference type="InterPro" id="IPR001810">
    <property type="entry name" value="F-box_dom"/>
</dbReference>
<dbReference type="SUPFAM" id="SSF81383">
    <property type="entry name" value="F-box domain"/>
    <property type="match status" value="1"/>
</dbReference>
<accession>A0A151ZBR6</accession>
<evidence type="ECO:0000259" key="1">
    <source>
        <dbReference type="PROSITE" id="PS50181"/>
    </source>
</evidence>
<dbReference type="InParanoid" id="A0A151ZBR6"/>
<gene>
    <name evidence="2" type="ORF">DLAC_08353</name>
</gene>
<sequence>MYNINIILFLLKHLIKDKNILLTLTLVSKVWRNIVKNHQDEQFWKELVLTRWPILQLYNIDISKSKEIYQLDLNTTITFDEDRDNDYSLNWCSSRKNLQQLVNNPFSLVSNNWKDYLFQLLKKDTILYNISNDIISDENDPFSLVSRKCEHWWPMIEPLSSRPDVSTVFYNLFLLKKLQMYQNFEPLNSVKYQQEFQYNPTLLFFFQSIEFHLVQLNHIIEMRRDMKYSYIKGTIRDIKGNPLRINLKLYTHLTGGHSDRYIYSQENSLLIGTTAYYFSRYEEDTTQFKSVFLERVREELTCGQVDLLKIEEVKSLLKTLIPNYNFKGEYFYFPEFDFIPKRSKEEQMNHQDPIYYQIPCSTISQQAISDESQFPPFVMKSIIINMQLFSSIGKTIMNISLVCKRWNLIMQNDEVWRSFSHQMWPSLRHSNSQNHSLLNSKLFEIPHYPNEQKIVQIYNQKRYYINYLSDHLLITSWKQLFIHRYMKEQKPNNLLLSIKSHLQQHHDQNVIVDLINRYKEIIQFRRIETFNNQDLQFLVDSIVYRNHYYKITSNYLNCDEGVNTQYKLYMVGTFMDRDFNQFEFKFLFREEGSYHKSTENDTFYYIFQIGNKTLTFDSYCEDDELYNFFEELSRMINLDIESIKLFLRYLVCIYNRNTEATTIGPITYPKDSNLDLIKRFCI</sequence>
<proteinExistence type="predicted"/>
<dbReference type="Gene3D" id="1.20.1280.50">
    <property type="match status" value="1"/>
</dbReference>
<dbReference type="Proteomes" id="UP000076078">
    <property type="component" value="Unassembled WGS sequence"/>
</dbReference>
<protein>
    <recommendedName>
        <fullName evidence="1">F-box domain-containing protein</fullName>
    </recommendedName>
</protein>
<dbReference type="PROSITE" id="PS50181">
    <property type="entry name" value="FBOX"/>
    <property type="match status" value="1"/>
</dbReference>
<dbReference type="InterPro" id="IPR036047">
    <property type="entry name" value="F-box-like_dom_sf"/>
</dbReference>
<evidence type="ECO:0000313" key="3">
    <source>
        <dbReference type="Proteomes" id="UP000076078"/>
    </source>
</evidence>
<dbReference type="EMBL" id="LODT01000035">
    <property type="protein sequence ID" value="KYQ91393.1"/>
    <property type="molecule type" value="Genomic_DNA"/>
</dbReference>
<reference evidence="2 3" key="1">
    <citation type="submission" date="2015-12" db="EMBL/GenBank/DDBJ databases">
        <title>Dictyostelia acquired genes for synthesis and detection of signals that induce cell-type specialization by lateral gene transfer from prokaryotes.</title>
        <authorList>
            <person name="Gloeckner G."/>
            <person name="Schaap P."/>
        </authorList>
    </citation>
    <scope>NUCLEOTIDE SEQUENCE [LARGE SCALE GENOMIC DNA]</scope>
    <source>
        <strain evidence="2 3">TK</strain>
    </source>
</reference>
<evidence type="ECO:0000313" key="2">
    <source>
        <dbReference type="EMBL" id="KYQ91393.1"/>
    </source>
</evidence>
<comment type="caution">
    <text evidence="2">The sequence shown here is derived from an EMBL/GenBank/DDBJ whole genome shotgun (WGS) entry which is preliminary data.</text>
</comment>
<feature type="domain" description="F-box" evidence="1">
    <location>
        <begin position="368"/>
        <end position="419"/>
    </location>
</feature>
<name>A0A151ZBR6_TIELA</name>